<evidence type="ECO:0000256" key="4">
    <source>
        <dbReference type="ARBA" id="ARBA00023136"/>
    </source>
</evidence>
<dbReference type="EMBL" id="UZAE01013468">
    <property type="protein sequence ID" value="VDO09990.1"/>
    <property type="molecule type" value="Genomic_DNA"/>
</dbReference>
<reference evidence="6 7" key="2">
    <citation type="submission" date="2018-11" db="EMBL/GenBank/DDBJ databases">
        <authorList>
            <consortium name="Pathogen Informatics"/>
        </authorList>
    </citation>
    <scope>NUCLEOTIDE SEQUENCE [LARGE SCALE GENOMIC DNA]</scope>
</reference>
<organism evidence="8">
    <name type="scientific">Rodentolepis nana</name>
    <name type="common">Dwarf tapeworm</name>
    <name type="synonym">Hymenolepis nana</name>
    <dbReference type="NCBI Taxonomy" id="102285"/>
    <lineage>
        <taxon>Eukaryota</taxon>
        <taxon>Metazoa</taxon>
        <taxon>Spiralia</taxon>
        <taxon>Lophotrochozoa</taxon>
        <taxon>Platyhelminthes</taxon>
        <taxon>Cestoda</taxon>
        <taxon>Eucestoda</taxon>
        <taxon>Cyclophyllidea</taxon>
        <taxon>Hymenolepididae</taxon>
        <taxon>Rodentolepis</taxon>
    </lineage>
</organism>
<evidence type="ECO:0000256" key="2">
    <source>
        <dbReference type="ARBA" id="ARBA00022692"/>
    </source>
</evidence>
<keyword evidence="4 5" id="KW-0472">Membrane</keyword>
<dbReference type="OrthoDB" id="6249105at2759"/>
<feature type="transmembrane region" description="Helical" evidence="5">
    <location>
        <begin position="57"/>
        <end position="75"/>
    </location>
</feature>
<dbReference type="InterPro" id="IPR018908">
    <property type="entry name" value="TMEM234"/>
</dbReference>
<proteinExistence type="predicted"/>
<evidence type="ECO:0000256" key="1">
    <source>
        <dbReference type="ARBA" id="ARBA00004141"/>
    </source>
</evidence>
<accession>A0A0R3TU61</accession>
<dbReference type="Pfam" id="PF10639">
    <property type="entry name" value="TMEM234"/>
    <property type="match status" value="1"/>
</dbReference>
<dbReference type="PANTHER" id="PTHR28668">
    <property type="entry name" value="TRANSMEMBRANE PROTEIN 234"/>
    <property type="match status" value="1"/>
</dbReference>
<sequence length="141" mass="15643">MSPLVISVLTGIIWGVTNVFMKYAKPIALPVYFLLNQLGSLLFFFNLKDASLSSQVPLSNSLALIVAAITARVFYKEYLNLTSHRHRSTGDADDSGEINDIMAKDHKPPIFTHQRHLIPPAALGYTIKGSFKEIFTSVDFS</sequence>
<dbReference type="AlphaFoldDB" id="A0A0R3TU61"/>
<dbReference type="Proteomes" id="UP000278807">
    <property type="component" value="Unassembled WGS sequence"/>
</dbReference>
<keyword evidence="2 5" id="KW-0812">Transmembrane</keyword>
<evidence type="ECO:0000313" key="6">
    <source>
        <dbReference type="EMBL" id="VDO09990.1"/>
    </source>
</evidence>
<evidence type="ECO:0000256" key="3">
    <source>
        <dbReference type="ARBA" id="ARBA00022989"/>
    </source>
</evidence>
<feature type="transmembrane region" description="Helical" evidence="5">
    <location>
        <begin position="27"/>
        <end position="45"/>
    </location>
</feature>
<dbReference type="PANTHER" id="PTHR28668:SF1">
    <property type="entry name" value="TRANSMEMBRANE PROTEIN 234"/>
    <property type="match status" value="1"/>
</dbReference>
<comment type="subcellular location">
    <subcellularLocation>
        <location evidence="1">Membrane</location>
        <topology evidence="1">Multi-pass membrane protein</topology>
    </subcellularLocation>
</comment>
<gene>
    <name evidence="6" type="ORF">HNAJ_LOCUS11268</name>
</gene>
<keyword evidence="7" id="KW-1185">Reference proteome</keyword>
<evidence type="ECO:0000313" key="7">
    <source>
        <dbReference type="Proteomes" id="UP000278807"/>
    </source>
</evidence>
<evidence type="ECO:0000313" key="8">
    <source>
        <dbReference type="WBParaSite" id="HNAJ_0001127801-mRNA-1"/>
    </source>
</evidence>
<protein>
    <submittedName>
        <fullName evidence="8">Sugar transporter SWEET1</fullName>
    </submittedName>
</protein>
<evidence type="ECO:0000256" key="5">
    <source>
        <dbReference type="SAM" id="Phobius"/>
    </source>
</evidence>
<dbReference type="GO" id="GO:0016020">
    <property type="term" value="C:membrane"/>
    <property type="evidence" value="ECO:0007669"/>
    <property type="project" value="UniProtKB-SubCell"/>
</dbReference>
<keyword evidence="3 5" id="KW-1133">Transmembrane helix</keyword>
<name>A0A0R3TU61_RODNA</name>
<reference evidence="8" key="1">
    <citation type="submission" date="2017-02" db="UniProtKB">
        <authorList>
            <consortium name="WormBaseParasite"/>
        </authorList>
    </citation>
    <scope>IDENTIFICATION</scope>
</reference>
<dbReference type="WBParaSite" id="HNAJ_0001127801-mRNA-1">
    <property type="protein sequence ID" value="HNAJ_0001127801-mRNA-1"/>
    <property type="gene ID" value="HNAJ_0001127801"/>
</dbReference>